<dbReference type="GO" id="GO:0005829">
    <property type="term" value="C:cytosol"/>
    <property type="evidence" value="ECO:0007669"/>
    <property type="project" value="TreeGrafter"/>
</dbReference>
<dbReference type="GO" id="GO:0004314">
    <property type="term" value="F:[acyl-carrier-protein] S-malonyltransferase activity"/>
    <property type="evidence" value="ECO:0007669"/>
    <property type="project" value="UniProtKB-EC"/>
</dbReference>
<dbReference type="SMART" id="SM00827">
    <property type="entry name" value="PKS_AT"/>
    <property type="match status" value="1"/>
</dbReference>
<dbReference type="InterPro" id="IPR024925">
    <property type="entry name" value="Malonyl_CoA-ACP_transAc"/>
</dbReference>
<dbReference type="PANTHER" id="PTHR42681:SF1">
    <property type="entry name" value="MALONYL-COA-ACYL CARRIER PROTEIN TRANSACYLASE, MITOCHONDRIAL"/>
    <property type="match status" value="1"/>
</dbReference>
<dbReference type="Gene3D" id="3.30.70.250">
    <property type="entry name" value="Malonyl-CoA ACP transacylase, ACP-binding"/>
    <property type="match status" value="1"/>
</dbReference>
<comment type="catalytic activity">
    <reaction evidence="6 7">
        <text>holo-[ACP] + malonyl-CoA = malonyl-[ACP] + CoA</text>
        <dbReference type="Rhea" id="RHEA:41792"/>
        <dbReference type="Rhea" id="RHEA-COMP:9623"/>
        <dbReference type="Rhea" id="RHEA-COMP:9685"/>
        <dbReference type="ChEBI" id="CHEBI:57287"/>
        <dbReference type="ChEBI" id="CHEBI:57384"/>
        <dbReference type="ChEBI" id="CHEBI:64479"/>
        <dbReference type="ChEBI" id="CHEBI:78449"/>
        <dbReference type="EC" id="2.3.1.39"/>
    </reaction>
</comment>
<evidence type="ECO:0000259" key="9">
    <source>
        <dbReference type="SMART" id="SM00827"/>
    </source>
</evidence>
<keyword evidence="5 7" id="KW-0012">Acyltransferase</keyword>
<dbReference type="InterPro" id="IPR014043">
    <property type="entry name" value="Acyl_transferase_dom"/>
</dbReference>
<evidence type="ECO:0000256" key="7">
    <source>
        <dbReference type="PIRNR" id="PIRNR000446"/>
    </source>
</evidence>
<name>A0A455TAB6_9GAMM</name>
<proteinExistence type="inferred from homology"/>
<dbReference type="PIRSF" id="PIRSF000446">
    <property type="entry name" value="Mct"/>
    <property type="match status" value="1"/>
</dbReference>
<evidence type="ECO:0000256" key="6">
    <source>
        <dbReference type="ARBA" id="ARBA00048462"/>
    </source>
</evidence>
<accession>A0A455TAB6</accession>
<keyword evidence="4 7" id="KW-0808">Transferase</keyword>
<dbReference type="Proteomes" id="UP000317544">
    <property type="component" value="Chromosome"/>
</dbReference>
<dbReference type="EMBL" id="AP019379">
    <property type="protein sequence ID" value="BBI01278.1"/>
    <property type="molecule type" value="Genomic_DNA"/>
</dbReference>
<sequence>MSFAILFQGYTFKKKITNNLNYSNSIIKTTFEQASEHIKYNLLHHIKNHVINFVHLKYYTQAMILTNAVAIYKYWQSLKKNVPKFMAGHSIGEYAALVCSNVITLLDALTLVMLREKLMYDVNRKESGAMEMIIGLHENKIQDIINNYLFKNQVNIACINPNNCIVISGNSNKVQQVILKCKKNGALYTIKFPYNIMSHCYLMKTTASKLLNTLHSINFKRPTCRIVNNVDVKCEYLKKNICSALVRQMYKTVLWKQSIEYIINKNVSTLLQIGSNSRSRNIYTQTTKISVIPLNNINNIHKALKII</sequence>
<comment type="similarity">
    <text evidence="7">Belongs to the fabD family.</text>
</comment>
<dbReference type="Pfam" id="PF00698">
    <property type="entry name" value="Acyl_transf_1"/>
    <property type="match status" value="1"/>
</dbReference>
<dbReference type="InterPro" id="IPR016035">
    <property type="entry name" value="Acyl_Trfase/lysoPLipase"/>
</dbReference>
<dbReference type="UniPathway" id="UPA00094"/>
<evidence type="ECO:0000256" key="4">
    <source>
        <dbReference type="ARBA" id="ARBA00022679"/>
    </source>
</evidence>
<dbReference type="SUPFAM" id="SSF52151">
    <property type="entry name" value="FabD/lysophospholipase-like"/>
    <property type="match status" value="1"/>
</dbReference>
<evidence type="ECO:0000313" key="10">
    <source>
        <dbReference type="EMBL" id="BBI01278.1"/>
    </source>
</evidence>
<evidence type="ECO:0000256" key="3">
    <source>
        <dbReference type="ARBA" id="ARBA00018953"/>
    </source>
</evidence>
<dbReference type="InterPro" id="IPR001227">
    <property type="entry name" value="Ac_transferase_dom_sf"/>
</dbReference>
<evidence type="ECO:0000313" key="11">
    <source>
        <dbReference type="Proteomes" id="UP000317544"/>
    </source>
</evidence>
<dbReference type="GO" id="GO:0006633">
    <property type="term" value="P:fatty acid biosynthetic process"/>
    <property type="evidence" value="ECO:0007669"/>
    <property type="project" value="UniProtKB-UniPathway"/>
</dbReference>
<dbReference type="SUPFAM" id="SSF55048">
    <property type="entry name" value="Probable ACP-binding domain of malonyl-CoA ACP transacylase"/>
    <property type="match status" value="1"/>
</dbReference>
<dbReference type="InterPro" id="IPR050858">
    <property type="entry name" value="Mal-CoA-ACP_Trans/PKS_FabD"/>
</dbReference>
<keyword evidence="11" id="KW-1185">Reference proteome</keyword>
<dbReference type="OrthoDB" id="9808564at2"/>
<reference evidence="10 11" key="1">
    <citation type="journal article" date="2019" name="Proc. Natl. Acad. Sci. U.S.A.">
        <title>Exaggeration and cooption of innate immunity for social defense.</title>
        <authorList>
            <person name="Kutsukake M."/>
            <person name="Moriyama M."/>
            <person name="Shigenobu S."/>
            <person name="Meng X.-Y."/>
            <person name="Nikoh N."/>
            <person name="Noda C."/>
            <person name="Kobayashi S."/>
            <person name="Fukatsu T."/>
        </authorList>
    </citation>
    <scope>NUCLEOTIDE SEQUENCE [LARGE SCALE GENOMIC DNA]</scope>
    <source>
        <strain evidence="10 11">Nmo</strain>
    </source>
</reference>
<dbReference type="Gene3D" id="3.40.366.10">
    <property type="entry name" value="Malonyl-Coenzyme A Acyl Carrier Protein, domain 2"/>
    <property type="match status" value="1"/>
</dbReference>
<evidence type="ECO:0000256" key="8">
    <source>
        <dbReference type="PIRSR" id="PIRSR000446-1"/>
    </source>
</evidence>
<feature type="active site" evidence="8">
    <location>
        <position position="199"/>
    </location>
</feature>
<comment type="pathway">
    <text evidence="1">Lipid metabolism; fatty acid biosynthesis.</text>
</comment>
<evidence type="ECO:0000256" key="2">
    <source>
        <dbReference type="ARBA" id="ARBA00013258"/>
    </source>
</evidence>
<feature type="domain" description="Malonyl-CoA:ACP transacylase (MAT)" evidence="9">
    <location>
        <begin position="23"/>
        <end position="289"/>
    </location>
</feature>
<dbReference type="RefSeq" id="WP_158344940.1">
    <property type="nucleotide sequence ID" value="NZ_AP019379.1"/>
</dbReference>
<evidence type="ECO:0000256" key="1">
    <source>
        <dbReference type="ARBA" id="ARBA00005194"/>
    </source>
</evidence>
<organism evidence="10 11">
    <name type="scientific">Buchnera aphidicola</name>
    <name type="common">Nipponaphis monzeni</name>
    <dbReference type="NCBI Taxonomy" id="2495405"/>
    <lineage>
        <taxon>Bacteria</taxon>
        <taxon>Pseudomonadati</taxon>
        <taxon>Pseudomonadota</taxon>
        <taxon>Gammaproteobacteria</taxon>
        <taxon>Enterobacterales</taxon>
        <taxon>Erwiniaceae</taxon>
        <taxon>Buchnera</taxon>
    </lineage>
</organism>
<evidence type="ECO:0000256" key="5">
    <source>
        <dbReference type="ARBA" id="ARBA00023315"/>
    </source>
</evidence>
<dbReference type="AlphaFoldDB" id="A0A455TAB6"/>
<dbReference type="PANTHER" id="PTHR42681">
    <property type="entry name" value="MALONYL-COA-ACYL CARRIER PROTEIN TRANSACYLASE, MITOCHONDRIAL"/>
    <property type="match status" value="1"/>
</dbReference>
<dbReference type="EC" id="2.3.1.39" evidence="2 7"/>
<dbReference type="InterPro" id="IPR016036">
    <property type="entry name" value="Malonyl_transacylase_ACP-bd"/>
</dbReference>
<gene>
    <name evidence="10" type="primary">fabD</name>
    <name evidence="10" type="ORF">BUCNMO_272</name>
</gene>
<protein>
    <recommendedName>
        <fullName evidence="3 7">Malonyl CoA-acyl carrier protein transacylase</fullName>
        <ecNumber evidence="2 7">2.3.1.39</ecNumber>
    </recommendedName>
</protein>
<feature type="active site" evidence="8">
    <location>
        <position position="90"/>
    </location>
</feature>